<keyword evidence="2" id="KW-1185">Reference proteome</keyword>
<sequence>MIFEVFLNSFFQAYLSSTRLQAVSCEDCFPENTECILKYSKCVPLPYKRSVNPIKRVHSPVGSINRPGQSRSVLLLLHAT</sequence>
<name>A0AAV6GSH5_9TELE</name>
<proteinExistence type="predicted"/>
<organism evidence="1 2">
    <name type="scientific">Alosa alosa</name>
    <name type="common">allis shad</name>
    <dbReference type="NCBI Taxonomy" id="278164"/>
    <lineage>
        <taxon>Eukaryota</taxon>
        <taxon>Metazoa</taxon>
        <taxon>Chordata</taxon>
        <taxon>Craniata</taxon>
        <taxon>Vertebrata</taxon>
        <taxon>Euteleostomi</taxon>
        <taxon>Actinopterygii</taxon>
        <taxon>Neopterygii</taxon>
        <taxon>Teleostei</taxon>
        <taxon>Clupei</taxon>
        <taxon>Clupeiformes</taxon>
        <taxon>Clupeoidei</taxon>
        <taxon>Clupeidae</taxon>
        <taxon>Alosa</taxon>
    </lineage>
</organism>
<dbReference type="Proteomes" id="UP000823561">
    <property type="component" value="Chromosome 8"/>
</dbReference>
<reference evidence="1" key="1">
    <citation type="submission" date="2020-10" db="EMBL/GenBank/DDBJ databases">
        <title>Chromosome-scale genome assembly of the Allis shad, Alosa alosa.</title>
        <authorList>
            <person name="Margot Z."/>
            <person name="Christophe K."/>
            <person name="Cabau C."/>
            <person name="Louis A."/>
            <person name="Berthelot C."/>
            <person name="Parey E."/>
            <person name="Roest Crollius H."/>
            <person name="Montfort J."/>
            <person name="Robinson-Rechavi M."/>
            <person name="Bucao C."/>
            <person name="Bouchez O."/>
            <person name="Gislard M."/>
            <person name="Lluch J."/>
            <person name="Milhes M."/>
            <person name="Lampietro C."/>
            <person name="Lopez Roques C."/>
            <person name="Donnadieu C."/>
            <person name="Braasch I."/>
            <person name="Desvignes T."/>
            <person name="Postlethwait J."/>
            <person name="Bobe J."/>
            <person name="Guiguen Y."/>
        </authorList>
    </citation>
    <scope>NUCLEOTIDE SEQUENCE</scope>
    <source>
        <strain evidence="1">M-15738</strain>
        <tissue evidence="1">Blood</tissue>
    </source>
</reference>
<dbReference type="EMBL" id="JADWDJ010000008">
    <property type="protein sequence ID" value="KAG5276516.1"/>
    <property type="molecule type" value="Genomic_DNA"/>
</dbReference>
<dbReference type="AlphaFoldDB" id="A0AAV6GSH5"/>
<gene>
    <name evidence="1" type="ORF">AALO_G00106520</name>
</gene>
<evidence type="ECO:0000313" key="2">
    <source>
        <dbReference type="Proteomes" id="UP000823561"/>
    </source>
</evidence>
<comment type="caution">
    <text evidence="1">The sequence shown here is derived from an EMBL/GenBank/DDBJ whole genome shotgun (WGS) entry which is preliminary data.</text>
</comment>
<accession>A0AAV6GSH5</accession>
<evidence type="ECO:0008006" key="3">
    <source>
        <dbReference type="Google" id="ProtNLM"/>
    </source>
</evidence>
<evidence type="ECO:0000313" key="1">
    <source>
        <dbReference type="EMBL" id="KAG5276516.1"/>
    </source>
</evidence>
<protein>
    <recommendedName>
        <fullName evidence="3">Secreted protein</fullName>
    </recommendedName>
</protein>